<dbReference type="InterPro" id="IPR012318">
    <property type="entry name" value="HTH_CRP"/>
</dbReference>
<dbReference type="InterPro" id="IPR000595">
    <property type="entry name" value="cNMP-bd_dom"/>
</dbReference>
<dbReference type="InterPro" id="IPR050397">
    <property type="entry name" value="Env_Response_Regulators"/>
</dbReference>
<dbReference type="EMBL" id="QNRT01000005">
    <property type="protein sequence ID" value="RBP48708.1"/>
    <property type="molecule type" value="Genomic_DNA"/>
</dbReference>
<dbReference type="GO" id="GO:0003700">
    <property type="term" value="F:DNA-binding transcription factor activity"/>
    <property type="evidence" value="ECO:0007669"/>
    <property type="project" value="TreeGrafter"/>
</dbReference>
<evidence type="ECO:0000313" key="6">
    <source>
        <dbReference type="Proteomes" id="UP000253083"/>
    </source>
</evidence>
<dbReference type="InterPro" id="IPR036390">
    <property type="entry name" value="WH_DNA-bd_sf"/>
</dbReference>
<dbReference type="OrthoDB" id="9126850at2"/>
<dbReference type="RefSeq" id="WP_113955311.1">
    <property type="nucleotide sequence ID" value="NZ_QNRT01000005.1"/>
</dbReference>
<dbReference type="GO" id="GO:0005829">
    <property type="term" value="C:cytosol"/>
    <property type="evidence" value="ECO:0007669"/>
    <property type="project" value="TreeGrafter"/>
</dbReference>
<proteinExistence type="predicted"/>
<dbReference type="InterPro" id="IPR036388">
    <property type="entry name" value="WH-like_DNA-bd_sf"/>
</dbReference>
<keyword evidence="1" id="KW-0805">Transcription regulation</keyword>
<dbReference type="InterPro" id="IPR018490">
    <property type="entry name" value="cNMP-bd_dom_sf"/>
</dbReference>
<organism evidence="5 6">
    <name type="scientific">Arenicella xantha</name>
    <dbReference type="NCBI Taxonomy" id="644221"/>
    <lineage>
        <taxon>Bacteria</taxon>
        <taxon>Pseudomonadati</taxon>
        <taxon>Pseudomonadota</taxon>
        <taxon>Gammaproteobacteria</taxon>
        <taxon>Arenicellales</taxon>
        <taxon>Arenicellaceae</taxon>
        <taxon>Arenicella</taxon>
    </lineage>
</organism>
<dbReference type="CDD" id="cd00038">
    <property type="entry name" value="CAP_ED"/>
    <property type="match status" value="1"/>
</dbReference>
<dbReference type="Pfam" id="PF13545">
    <property type="entry name" value="HTH_Crp_2"/>
    <property type="match status" value="1"/>
</dbReference>
<evidence type="ECO:0000256" key="3">
    <source>
        <dbReference type="ARBA" id="ARBA00023163"/>
    </source>
</evidence>
<dbReference type="SUPFAM" id="SSF51206">
    <property type="entry name" value="cAMP-binding domain-like"/>
    <property type="match status" value="1"/>
</dbReference>
<evidence type="ECO:0000259" key="4">
    <source>
        <dbReference type="PROSITE" id="PS51063"/>
    </source>
</evidence>
<dbReference type="GO" id="GO:0003677">
    <property type="term" value="F:DNA binding"/>
    <property type="evidence" value="ECO:0007669"/>
    <property type="project" value="UniProtKB-KW"/>
</dbReference>
<accession>A0A395JIV5</accession>
<dbReference type="InParanoid" id="A0A395JIV5"/>
<dbReference type="Pfam" id="PF00027">
    <property type="entry name" value="cNMP_binding"/>
    <property type="match status" value="1"/>
</dbReference>
<feature type="domain" description="HTH crp-type" evidence="4">
    <location>
        <begin position="149"/>
        <end position="223"/>
    </location>
</feature>
<gene>
    <name evidence="5" type="ORF">DFR28_10546</name>
</gene>
<name>A0A395JIV5_9GAMM</name>
<dbReference type="PANTHER" id="PTHR24567:SF75">
    <property type="entry name" value="FUMARATE AND NITRATE REDUCTION REGULATORY PROTEIN"/>
    <property type="match status" value="1"/>
</dbReference>
<dbReference type="SMART" id="SM00419">
    <property type="entry name" value="HTH_CRP"/>
    <property type="match status" value="1"/>
</dbReference>
<keyword evidence="2" id="KW-0238">DNA-binding</keyword>
<evidence type="ECO:0000256" key="2">
    <source>
        <dbReference type="ARBA" id="ARBA00023125"/>
    </source>
</evidence>
<reference evidence="5 6" key="1">
    <citation type="submission" date="2018-06" db="EMBL/GenBank/DDBJ databases">
        <title>Genomic Encyclopedia of Type Strains, Phase IV (KMG-IV): sequencing the most valuable type-strain genomes for metagenomic binning, comparative biology and taxonomic classification.</title>
        <authorList>
            <person name="Goeker M."/>
        </authorList>
    </citation>
    <scope>NUCLEOTIDE SEQUENCE [LARGE SCALE GENOMIC DNA]</scope>
    <source>
        <strain evidence="5 6">DSM 24032</strain>
    </source>
</reference>
<protein>
    <submittedName>
        <fullName evidence="5">CRP-like cAMP-binding protein</fullName>
    </submittedName>
</protein>
<keyword evidence="3" id="KW-0804">Transcription</keyword>
<dbReference type="SUPFAM" id="SSF46785">
    <property type="entry name" value="Winged helix' DNA-binding domain"/>
    <property type="match status" value="1"/>
</dbReference>
<dbReference type="InterPro" id="IPR014710">
    <property type="entry name" value="RmlC-like_jellyroll"/>
</dbReference>
<evidence type="ECO:0000313" key="5">
    <source>
        <dbReference type="EMBL" id="RBP48708.1"/>
    </source>
</evidence>
<comment type="caution">
    <text evidence="5">The sequence shown here is derived from an EMBL/GenBank/DDBJ whole genome shotgun (WGS) entry which is preliminary data.</text>
</comment>
<dbReference type="Gene3D" id="1.10.10.10">
    <property type="entry name" value="Winged helix-like DNA-binding domain superfamily/Winged helix DNA-binding domain"/>
    <property type="match status" value="1"/>
</dbReference>
<dbReference type="PROSITE" id="PS51063">
    <property type="entry name" value="HTH_CRP_2"/>
    <property type="match status" value="1"/>
</dbReference>
<dbReference type="PANTHER" id="PTHR24567">
    <property type="entry name" value="CRP FAMILY TRANSCRIPTIONAL REGULATORY PROTEIN"/>
    <property type="match status" value="1"/>
</dbReference>
<dbReference type="Gene3D" id="2.60.120.10">
    <property type="entry name" value="Jelly Rolls"/>
    <property type="match status" value="1"/>
</dbReference>
<dbReference type="AlphaFoldDB" id="A0A395JIV5"/>
<dbReference type="CDD" id="cd00092">
    <property type="entry name" value="HTH_CRP"/>
    <property type="match status" value="1"/>
</dbReference>
<keyword evidence="6" id="KW-1185">Reference proteome</keyword>
<dbReference type="Proteomes" id="UP000253083">
    <property type="component" value="Unassembled WGS sequence"/>
</dbReference>
<evidence type="ECO:0000256" key="1">
    <source>
        <dbReference type="ARBA" id="ARBA00023015"/>
    </source>
</evidence>
<sequence>MRDTGKSCLVEKLSAFIELGEVDAGLLADLEKDTQTIARNTLVWSVKDEIKNLYVVRKGWLITYAILQDGRRQLLELHYPGDVIGASDIPFEHATSNLMAIESCELCPFPKRSMDVIFRQSPTLTALLYTLAMIDKSVILDRLSVLGRMSARERIAHLLLEIHSRLQITKGVVNNRFRLPLSQFDIGDAVGLTNVSVSNGLAKLEDDGLIRRDRGHITLLDCEKLTQLSDFINRYSEVDVSWFPRAH</sequence>